<dbReference type="GO" id="GO:0005576">
    <property type="term" value="C:extracellular region"/>
    <property type="evidence" value="ECO:0007669"/>
    <property type="project" value="UniProtKB-SubCell"/>
</dbReference>
<evidence type="ECO:0000256" key="1">
    <source>
        <dbReference type="ARBA" id="ARBA00004613"/>
    </source>
</evidence>
<evidence type="ECO:0000256" key="2">
    <source>
        <dbReference type="ARBA" id="ARBA00022525"/>
    </source>
</evidence>
<comment type="caution">
    <text evidence="5">The sequence shown here is derived from an EMBL/GenBank/DDBJ whole genome shotgun (WGS) entry which is preliminary data.</text>
</comment>
<dbReference type="PANTHER" id="PTHR40088">
    <property type="entry name" value="PECTATE LYASE (EUROFUNG)"/>
    <property type="match status" value="1"/>
</dbReference>
<keyword evidence="6" id="KW-1185">Reference proteome</keyword>
<proteinExistence type="predicted"/>
<comment type="subcellular location">
    <subcellularLocation>
        <location evidence="1">Secreted</location>
    </subcellularLocation>
</comment>
<accession>A0A830FAJ3</accession>
<evidence type="ECO:0000313" key="6">
    <source>
        <dbReference type="Proteomes" id="UP000607197"/>
    </source>
</evidence>
<reference evidence="5" key="1">
    <citation type="journal article" date="2014" name="Int. J. Syst. Evol. Microbiol.">
        <title>Complete genome sequence of Corynebacterium casei LMG S-19264T (=DSM 44701T), isolated from a smear-ripened cheese.</title>
        <authorList>
            <consortium name="US DOE Joint Genome Institute (JGI-PGF)"/>
            <person name="Walter F."/>
            <person name="Albersmeier A."/>
            <person name="Kalinowski J."/>
            <person name="Ruckert C."/>
        </authorList>
    </citation>
    <scope>NUCLEOTIDE SEQUENCE</scope>
    <source>
        <strain evidence="5">JCM 19596</strain>
    </source>
</reference>
<dbReference type="SUPFAM" id="SSF51126">
    <property type="entry name" value="Pectin lyase-like"/>
    <property type="match status" value="1"/>
</dbReference>
<dbReference type="EMBL" id="BMPG01000001">
    <property type="protein sequence ID" value="GGL55829.1"/>
    <property type="molecule type" value="Genomic_DNA"/>
</dbReference>
<dbReference type="Gene3D" id="2.160.20.10">
    <property type="entry name" value="Single-stranded right-handed beta-helix, Pectin lyase-like"/>
    <property type="match status" value="1"/>
</dbReference>
<evidence type="ECO:0000313" key="5">
    <source>
        <dbReference type="EMBL" id="GGL55829.1"/>
    </source>
</evidence>
<dbReference type="SMART" id="SM00710">
    <property type="entry name" value="PbH1"/>
    <property type="match status" value="5"/>
</dbReference>
<dbReference type="PANTHER" id="PTHR40088:SF2">
    <property type="entry name" value="SECRETED SUGAR HYDROLASE"/>
    <property type="match status" value="1"/>
</dbReference>
<dbReference type="Gene3D" id="2.60.120.560">
    <property type="entry name" value="Exo-inulinase, domain 1"/>
    <property type="match status" value="1"/>
</dbReference>
<dbReference type="InterPro" id="IPR039448">
    <property type="entry name" value="Beta_helix"/>
</dbReference>
<evidence type="ECO:0000256" key="3">
    <source>
        <dbReference type="ARBA" id="ARBA00022729"/>
    </source>
</evidence>
<dbReference type="InterPro" id="IPR006626">
    <property type="entry name" value="PbH1"/>
</dbReference>
<keyword evidence="3" id="KW-0732">Signal</keyword>
<organism evidence="5 6">
    <name type="scientific">Halocalculus aciditolerans</name>
    <dbReference type="NCBI Taxonomy" id="1383812"/>
    <lineage>
        <taxon>Archaea</taxon>
        <taxon>Methanobacteriati</taxon>
        <taxon>Methanobacteriota</taxon>
        <taxon>Stenosarchaea group</taxon>
        <taxon>Halobacteria</taxon>
        <taxon>Halobacteriales</taxon>
        <taxon>Halobacteriaceae</taxon>
        <taxon>Halocalculus</taxon>
    </lineage>
</organism>
<dbReference type="InterPro" id="IPR012334">
    <property type="entry name" value="Pectin_lyas_fold"/>
</dbReference>
<reference evidence="5" key="2">
    <citation type="submission" date="2020-09" db="EMBL/GenBank/DDBJ databases">
        <authorList>
            <person name="Sun Q."/>
            <person name="Ohkuma M."/>
        </authorList>
    </citation>
    <scope>NUCLEOTIDE SEQUENCE</scope>
    <source>
        <strain evidence="5">JCM 19596</strain>
    </source>
</reference>
<dbReference type="GO" id="GO:0016837">
    <property type="term" value="F:carbon-oxygen lyase activity, acting on polysaccharides"/>
    <property type="evidence" value="ECO:0007669"/>
    <property type="project" value="TreeGrafter"/>
</dbReference>
<evidence type="ECO:0000259" key="4">
    <source>
        <dbReference type="Pfam" id="PF13229"/>
    </source>
</evidence>
<feature type="domain" description="Right handed beta helix" evidence="4">
    <location>
        <begin position="85"/>
        <end position="268"/>
    </location>
</feature>
<dbReference type="Proteomes" id="UP000607197">
    <property type="component" value="Unassembled WGS sequence"/>
</dbReference>
<name>A0A830FAJ3_9EURY</name>
<dbReference type="AlphaFoldDB" id="A0A830FAJ3"/>
<dbReference type="Pfam" id="PF13229">
    <property type="entry name" value="Beta_helix"/>
    <property type="match status" value="1"/>
</dbReference>
<protein>
    <recommendedName>
        <fullName evidence="4">Right handed beta helix domain-containing protein</fullName>
    </recommendedName>
</protein>
<dbReference type="RefSeq" id="WP_188976934.1">
    <property type="nucleotide sequence ID" value="NZ_BMPG01000001.1"/>
</dbReference>
<sequence length="610" mass="64342">MADYYLAPDGSDSNAGSSSAPFASLQTLLSALEAGDTGYVRGGTYDESGFADGSDQHGTASAPIRLEAVDGADVVFDFGSGDTGGLRLWKCSHWEVRGFTVRNAPSYGVYVFGDSTDVTVENVTVEYSGGDPGTSGAGFHVRVSANTVLRDCVSRYNYDPSSGGGNADGFAVSQATDTVVEDCVAYGNSDDGFDLWESTGQRLSGCVAHSNGWDLDGNPAGDGNGFKLGGGDVPSGGHLVTRCVAYQNRRRGIHYNTAEVAMEVYNCTAWDNPTNFYFTAGEHVLRNNISSQGTVNIQDPVDDAWNSWTLDVGDPDFASTDPSSSKFLHLTTGSAAVDAGTDVGLDFDGDAPDLGAFETDGGQDVTSNVNPVLKAATPTGDGDLAFTAGTLHYYDGSRWVAPPVSYYDGSQYLTVSEGVQTDAGLVDGFERGDLTPYAGDLGSFNVSTDRAAEGSNALKTAGGRSAWADIRSTEKAIPHGSTFQARVYFTDAADSAILRFGVADQDNWLGAGYNSNESGIQLSESVDGSWTELGTAQMTPVTGEWMTFRVEWGVDDPDQIRIRCFDADGVELGTGTTTTSANQGNTGYGFEYTFQYGGTGPVYFDDLRIV</sequence>
<dbReference type="OrthoDB" id="346074at2157"/>
<dbReference type="InterPro" id="IPR011050">
    <property type="entry name" value="Pectin_lyase_fold/virulence"/>
</dbReference>
<keyword evidence="2" id="KW-0964">Secreted</keyword>
<dbReference type="InterPro" id="IPR052052">
    <property type="entry name" value="Polysaccharide_Lyase_9"/>
</dbReference>
<gene>
    <name evidence="5" type="ORF">GCM10009039_12510</name>
</gene>